<feature type="region of interest" description="Disordered" evidence="1">
    <location>
        <begin position="552"/>
        <end position="587"/>
    </location>
</feature>
<feature type="region of interest" description="Disordered" evidence="1">
    <location>
        <begin position="1"/>
        <end position="129"/>
    </location>
</feature>
<feature type="compositionally biased region" description="Polar residues" evidence="1">
    <location>
        <begin position="62"/>
        <end position="72"/>
    </location>
</feature>
<name>A0A7S4AH82_9STRA</name>
<feature type="compositionally biased region" description="Low complexity" evidence="1">
    <location>
        <begin position="92"/>
        <end position="109"/>
    </location>
</feature>
<dbReference type="AlphaFoldDB" id="A0A7S4AH82"/>
<dbReference type="EMBL" id="HBIX01011047">
    <property type="protein sequence ID" value="CAE0715571.1"/>
    <property type="molecule type" value="Transcribed_RNA"/>
</dbReference>
<evidence type="ECO:0000313" key="2">
    <source>
        <dbReference type="EMBL" id="CAE0715571.1"/>
    </source>
</evidence>
<feature type="compositionally biased region" description="Basic and acidic residues" evidence="1">
    <location>
        <begin position="1"/>
        <end position="14"/>
    </location>
</feature>
<accession>A0A7S4AH82</accession>
<proteinExistence type="predicted"/>
<organism evidence="2">
    <name type="scientific">Pseudo-nitzschia australis</name>
    <dbReference type="NCBI Taxonomy" id="44445"/>
    <lineage>
        <taxon>Eukaryota</taxon>
        <taxon>Sar</taxon>
        <taxon>Stramenopiles</taxon>
        <taxon>Ochrophyta</taxon>
        <taxon>Bacillariophyta</taxon>
        <taxon>Bacillariophyceae</taxon>
        <taxon>Bacillariophycidae</taxon>
        <taxon>Bacillariales</taxon>
        <taxon>Bacillariaceae</taxon>
        <taxon>Pseudo-nitzschia</taxon>
    </lineage>
</organism>
<feature type="compositionally biased region" description="Basic residues" evidence="1">
    <location>
        <begin position="110"/>
        <end position="120"/>
    </location>
</feature>
<feature type="region of interest" description="Disordered" evidence="1">
    <location>
        <begin position="388"/>
        <end position="412"/>
    </location>
</feature>
<evidence type="ECO:0000256" key="1">
    <source>
        <dbReference type="SAM" id="MobiDB-lite"/>
    </source>
</evidence>
<protein>
    <submittedName>
        <fullName evidence="2">Uncharacterized protein</fullName>
    </submittedName>
</protein>
<sequence length="639" mass="70061">MESKNNKTETEKRSRVPSSTTIDIFVDGDADGREAQQQQQQQQRRGTKKFSNPKTLADASSKYDTVQQNPQHVSRKKDWINKKKKSKKKDNSSTNTNKNNTDTNTNTNKRSNKNKNKKKLYPNNSHNHQNNGFILPGNFYSQQNLNVTGYSTNGLNILGGNGDTRVINTNTYDDWNSFNNDNDAAIASSSHSPPHSWINNIDENTRIDALLLHNNGTSEAFSIPEHVGISLLQHILNLKEKASNFEGEIMPLNHQAPAFLAHNPLPPHYHPQNPSHAYVMCERTMLQQPYNMNVTEGGSLPTYYSHPTDGNGLSIMGPPTEYSSNPPIMQYQHQQKHLQQYHYSHFSTSVMQPPEGLVIGIANPHTNQGTGDASGQDRIDLGCVGGHQPSDNYRSHHATPRRLGTDPAPRPSPTITGAGNLCQMIIEDNNNCNDAVTPYRSFATSPHASGDDDDAPGHDCVDPGRAGGDHHSNNYINHNKTPHYLVVDLNGEASLPPGSAIAGASNPHQMNLDDNNNSNDVTTPSHNVASLHAYGGADDTLGNNHIDREHVGEHHRSNNHGNHYLTPHRPGVDPNGETPPAPGSAIAGAGNLRQMILGNNNPNGAVTPYRDAGRGEDIPPRRVSISPMVHVRHSPIDDV</sequence>
<reference evidence="2" key="1">
    <citation type="submission" date="2021-01" db="EMBL/GenBank/DDBJ databases">
        <authorList>
            <person name="Corre E."/>
            <person name="Pelletier E."/>
            <person name="Niang G."/>
            <person name="Scheremetjew M."/>
            <person name="Finn R."/>
            <person name="Kale V."/>
            <person name="Holt S."/>
            <person name="Cochrane G."/>
            <person name="Meng A."/>
            <person name="Brown T."/>
            <person name="Cohen L."/>
        </authorList>
    </citation>
    <scope>NUCLEOTIDE SEQUENCE</scope>
    <source>
        <strain evidence="2">10249 10 AB</strain>
    </source>
</reference>
<gene>
    <name evidence="2" type="ORF">PAUS00366_LOCUS8323</name>
</gene>